<dbReference type="InterPro" id="IPR027417">
    <property type="entry name" value="P-loop_NTPase"/>
</dbReference>
<protein>
    <submittedName>
        <fullName evidence="2">AAA family ATPase</fullName>
    </submittedName>
</protein>
<dbReference type="Pfam" id="PF13671">
    <property type="entry name" value="AAA_33"/>
    <property type="match status" value="1"/>
</dbReference>
<name>A0ABW2LTH7_9PSEU</name>
<dbReference type="RefSeq" id="WP_380672554.1">
    <property type="nucleotide sequence ID" value="NZ_JBHTCJ010000017.1"/>
</dbReference>
<reference evidence="3" key="1">
    <citation type="journal article" date="2019" name="Int. J. Syst. Evol. Microbiol.">
        <title>The Global Catalogue of Microorganisms (GCM) 10K type strain sequencing project: providing services to taxonomists for standard genome sequencing and annotation.</title>
        <authorList>
            <consortium name="The Broad Institute Genomics Platform"/>
            <consortium name="The Broad Institute Genome Sequencing Center for Infectious Disease"/>
            <person name="Wu L."/>
            <person name="Ma J."/>
        </authorList>
    </citation>
    <scope>NUCLEOTIDE SEQUENCE [LARGE SCALE GENOMIC DNA]</scope>
    <source>
        <strain evidence="3">WLHS5</strain>
    </source>
</reference>
<gene>
    <name evidence="2" type="ORF">ACFQRI_24640</name>
</gene>
<proteinExistence type="predicted"/>
<evidence type="ECO:0000313" key="2">
    <source>
        <dbReference type="EMBL" id="MFC7344608.1"/>
    </source>
</evidence>
<keyword evidence="3" id="KW-1185">Reference proteome</keyword>
<feature type="region of interest" description="Disordered" evidence="1">
    <location>
        <begin position="172"/>
        <end position="192"/>
    </location>
</feature>
<evidence type="ECO:0000313" key="3">
    <source>
        <dbReference type="Proteomes" id="UP001596504"/>
    </source>
</evidence>
<dbReference type="EMBL" id="JBHTCJ010000017">
    <property type="protein sequence ID" value="MFC7344608.1"/>
    <property type="molecule type" value="Genomic_DNA"/>
</dbReference>
<feature type="compositionally biased region" description="Polar residues" evidence="1">
    <location>
        <begin position="1"/>
        <end position="16"/>
    </location>
</feature>
<feature type="region of interest" description="Disordered" evidence="1">
    <location>
        <begin position="1"/>
        <end position="28"/>
    </location>
</feature>
<evidence type="ECO:0000256" key="1">
    <source>
        <dbReference type="SAM" id="MobiDB-lite"/>
    </source>
</evidence>
<sequence length="227" mass="24823">MSTSLAAPNTTPSAQPGTRPLESPALNGTIPVSERELGHAREHVDVAPPPCLRLPYGRCLVVLAGVPGAGKTTLLHQVTADVPTICLDSEQVTDRLRTYLPRVRYPRLRPLVHLLHFGRIVTHSLSGRASVLAHAPATSRAKRLALLGIATITGRTPVLVWLHATPEDALRGQHDRGRTLPASSFRRHSHRGRRITRRLQQGQPPRGWTAHLLTRGQVTRGLHLTTT</sequence>
<accession>A0ABW2LTH7</accession>
<organism evidence="2 3">
    <name type="scientific">Saccharopolyspora griseoalba</name>
    <dbReference type="NCBI Taxonomy" id="1431848"/>
    <lineage>
        <taxon>Bacteria</taxon>
        <taxon>Bacillati</taxon>
        <taxon>Actinomycetota</taxon>
        <taxon>Actinomycetes</taxon>
        <taxon>Pseudonocardiales</taxon>
        <taxon>Pseudonocardiaceae</taxon>
        <taxon>Saccharopolyspora</taxon>
    </lineage>
</organism>
<comment type="caution">
    <text evidence="2">The sequence shown here is derived from an EMBL/GenBank/DDBJ whole genome shotgun (WGS) entry which is preliminary data.</text>
</comment>
<dbReference type="Gene3D" id="3.40.50.300">
    <property type="entry name" value="P-loop containing nucleotide triphosphate hydrolases"/>
    <property type="match status" value="1"/>
</dbReference>
<dbReference type="SUPFAM" id="SSF52540">
    <property type="entry name" value="P-loop containing nucleoside triphosphate hydrolases"/>
    <property type="match status" value="1"/>
</dbReference>
<dbReference type="Proteomes" id="UP001596504">
    <property type="component" value="Unassembled WGS sequence"/>
</dbReference>